<dbReference type="RefSeq" id="WP_345373474.1">
    <property type="nucleotide sequence ID" value="NZ_BAABJX010000051.1"/>
</dbReference>
<dbReference type="InterPro" id="IPR000834">
    <property type="entry name" value="Peptidase_M14"/>
</dbReference>
<evidence type="ECO:0000259" key="2">
    <source>
        <dbReference type="Pfam" id="PF00246"/>
    </source>
</evidence>
<keyword evidence="1" id="KW-0732">Signal</keyword>
<dbReference type="PROSITE" id="PS51257">
    <property type="entry name" value="PROKAR_LIPOPROTEIN"/>
    <property type="match status" value="1"/>
</dbReference>
<dbReference type="Proteomes" id="UP001500298">
    <property type="component" value="Unassembled WGS sequence"/>
</dbReference>
<accession>A0ABP9DHX7</accession>
<organism evidence="3 4">
    <name type="scientific">Algivirga pacifica</name>
    <dbReference type="NCBI Taxonomy" id="1162670"/>
    <lineage>
        <taxon>Bacteria</taxon>
        <taxon>Pseudomonadati</taxon>
        <taxon>Bacteroidota</taxon>
        <taxon>Cytophagia</taxon>
        <taxon>Cytophagales</taxon>
        <taxon>Flammeovirgaceae</taxon>
        <taxon>Algivirga</taxon>
    </lineage>
</organism>
<comment type="caution">
    <text evidence="3">The sequence shown here is derived from an EMBL/GenBank/DDBJ whole genome shotgun (WGS) entry which is preliminary data.</text>
</comment>
<dbReference type="SUPFAM" id="SSF53187">
    <property type="entry name" value="Zn-dependent exopeptidases"/>
    <property type="match status" value="1"/>
</dbReference>
<dbReference type="EMBL" id="BAABJX010000051">
    <property type="protein sequence ID" value="GAA4844178.1"/>
    <property type="molecule type" value="Genomic_DNA"/>
</dbReference>
<evidence type="ECO:0000313" key="4">
    <source>
        <dbReference type="Proteomes" id="UP001500298"/>
    </source>
</evidence>
<proteinExistence type="predicted"/>
<dbReference type="Pfam" id="PF00246">
    <property type="entry name" value="Peptidase_M14"/>
    <property type="match status" value="1"/>
</dbReference>
<dbReference type="CDD" id="cd06241">
    <property type="entry name" value="M14-like"/>
    <property type="match status" value="1"/>
</dbReference>
<evidence type="ECO:0000256" key="1">
    <source>
        <dbReference type="SAM" id="SignalP"/>
    </source>
</evidence>
<reference evidence="4" key="1">
    <citation type="journal article" date="2019" name="Int. J. Syst. Evol. Microbiol.">
        <title>The Global Catalogue of Microorganisms (GCM) 10K type strain sequencing project: providing services to taxonomists for standard genome sequencing and annotation.</title>
        <authorList>
            <consortium name="The Broad Institute Genomics Platform"/>
            <consortium name="The Broad Institute Genome Sequencing Center for Infectious Disease"/>
            <person name="Wu L."/>
            <person name="Ma J."/>
        </authorList>
    </citation>
    <scope>NUCLEOTIDE SEQUENCE [LARGE SCALE GENOMIC DNA]</scope>
    <source>
        <strain evidence="4">JCM 18326</strain>
    </source>
</reference>
<feature type="chain" id="PRO_5045825573" evidence="1">
    <location>
        <begin position="17"/>
        <end position="584"/>
    </location>
</feature>
<feature type="domain" description="Peptidase M14" evidence="2">
    <location>
        <begin position="48"/>
        <end position="181"/>
    </location>
</feature>
<feature type="signal peptide" evidence="1">
    <location>
        <begin position="1"/>
        <end position="16"/>
    </location>
</feature>
<protein>
    <submittedName>
        <fullName evidence="3">M14 family metallopeptidase</fullName>
    </submittedName>
</protein>
<gene>
    <name evidence="3" type="ORF">GCM10023331_31300</name>
</gene>
<dbReference type="Gene3D" id="3.40.630.10">
    <property type="entry name" value="Zn peptidases"/>
    <property type="match status" value="1"/>
</dbReference>
<keyword evidence="4" id="KW-1185">Reference proteome</keyword>
<sequence>MKLFFFNLFVLFLVTACTQTVEVSNQNLSTKFEDSKGEETVTYQEGIAYLQQLDDLFEAFQLKEIGTTDAGLPLHLGILSTDQSFDLERIKEKRVLLINNGIHPGEPDGVDASLMLLRDILQDKASYGEWEDVVVAVIPFYNVGGALNRNSHTRANQEGPVAYGFRGNAQNLDLNRDFIKMNSRNMETFASIFHQLDPDLFIDTHVSNGADYQYVMTYLATQEDKLGGKLGEFSRHTVTPFMKDKMREASFEMTPYVNVWGTVPDSGYVQFMDSPRYSSGYTTLFHTLSYVTETHMLKPFKQRTEATYNFLKEAMIFMKEHGKELKSLRAQTAEQVKQQEDFPIAWELDDTQKSRLLFKGYKGIYKPSEVSGLPRLYYDRTQPFEKEIDFYNHFKPKTTVKRPKGYLIPAGWYTVVDKLKRNGVAVQTLSEDTVMDVTVYHIDDFKTRQAYEGHYLHYDIKVTTQKEQLRARKGDYFVEANQASNRYIIETLEPHATDSFFAWNFFDAILQQKEGFSSYVFEDKAAEYLQKYPEIREALERKKAADPAFAKNAYAQLQFVYQQTPHYERAHRRYPVYRVELLSW</sequence>
<evidence type="ECO:0000313" key="3">
    <source>
        <dbReference type="EMBL" id="GAA4844178.1"/>
    </source>
</evidence>
<name>A0ABP9DHX7_9BACT</name>